<organism evidence="3 4">
    <name type="scientific">SAR86 cluster bacterium BACL1 MAG-120920-bin57</name>
    <dbReference type="NCBI Taxonomy" id="1655571"/>
    <lineage>
        <taxon>Bacteria</taxon>
        <taxon>Pseudomonadati</taxon>
        <taxon>Pseudomonadota</taxon>
        <taxon>Gammaproteobacteria</taxon>
        <taxon>SAR86 cluster</taxon>
    </lineage>
</organism>
<dbReference type="InterPro" id="IPR012338">
    <property type="entry name" value="Beta-lactam/transpept-like"/>
</dbReference>
<reference evidence="4" key="1">
    <citation type="submission" date="2015-10" db="EMBL/GenBank/DDBJ databases">
        <title>Metagenome-Assembled Genomes uncover a global brackish microbiome.</title>
        <authorList>
            <person name="Hugerth L.W."/>
            <person name="Larsson J."/>
            <person name="Alneberg J."/>
            <person name="Lindh M.V."/>
            <person name="Legrand C."/>
            <person name="Pinhassi J."/>
            <person name="Andersson A."/>
        </authorList>
    </citation>
    <scope>NUCLEOTIDE SEQUENCE [LARGE SCALE GENOMIC DNA]</scope>
</reference>
<evidence type="ECO:0000313" key="4">
    <source>
        <dbReference type="Proteomes" id="UP000050874"/>
    </source>
</evidence>
<feature type="chain" id="PRO_5006421709" description="Beta-lactamase-related domain-containing protein" evidence="1">
    <location>
        <begin position="21"/>
        <end position="430"/>
    </location>
</feature>
<comment type="caution">
    <text evidence="3">The sequence shown here is derived from an EMBL/GenBank/DDBJ whole genome shotgun (WGS) entry which is preliminary data.</text>
</comment>
<feature type="signal peptide" evidence="1">
    <location>
        <begin position="1"/>
        <end position="20"/>
    </location>
</feature>
<keyword evidence="1" id="KW-0732">Signal</keyword>
<dbReference type="EMBL" id="LIAV01000189">
    <property type="protein sequence ID" value="KRO39871.1"/>
    <property type="molecule type" value="Genomic_DNA"/>
</dbReference>
<dbReference type="Gene3D" id="3.40.710.10">
    <property type="entry name" value="DD-peptidase/beta-lactamase superfamily"/>
    <property type="match status" value="1"/>
</dbReference>
<dbReference type="AlphaFoldDB" id="A0A0R2PNY7"/>
<dbReference type="PANTHER" id="PTHR43283:SF7">
    <property type="entry name" value="BETA-LACTAMASE-RELATED DOMAIN-CONTAINING PROTEIN"/>
    <property type="match status" value="1"/>
</dbReference>
<evidence type="ECO:0000259" key="2">
    <source>
        <dbReference type="Pfam" id="PF00144"/>
    </source>
</evidence>
<dbReference type="InterPro" id="IPR050789">
    <property type="entry name" value="Diverse_Enzym_Activities"/>
</dbReference>
<evidence type="ECO:0000313" key="3">
    <source>
        <dbReference type="EMBL" id="KRO39871.1"/>
    </source>
</evidence>
<dbReference type="Pfam" id="PF00144">
    <property type="entry name" value="Beta-lactamase"/>
    <property type="match status" value="1"/>
</dbReference>
<sequence length="430" mass="48507">MKFLLALVFVYSMCITPLFANSNRAPFIPSSSVAETLEQHQRLPNPADEVWWVPQGKDMMWNNKNIHQLFPTVNVYRNGPVQPLAYKLNNEIDNFKVTTPQGKLAFVDFLESDLSSNMAVVILHKGDIVFEHYARMQEYEKPIWWSVTKVFASTLIAILEDRGQIDTNKPVDFYLPELQGSDFKGVTVRNVLDMASGIDCSDGNYARGTCYYEYEASLNDAVRSNNTASTPYEALANMKPGRWADQGVGFDYSGANTFVLSWIVERLMAMPFQDAVTKELWHKMGAEGDASIFAARYGIALSSGGFLAKARDMARFGLLFTPSYKKVSSEKVISDRYLDMIINKGRPELLANARFADGDSADPEIKHNSYQWDVVYNNNDIYKGGWAGQGLLINHERDLVAVYLGYIKEDGSELAVLPRLRELLKTIYPE</sequence>
<protein>
    <recommendedName>
        <fullName evidence="2">Beta-lactamase-related domain-containing protein</fullName>
    </recommendedName>
</protein>
<gene>
    <name evidence="3" type="ORF">ABR63_06170</name>
</gene>
<proteinExistence type="predicted"/>
<feature type="domain" description="Beta-lactamase-related" evidence="2">
    <location>
        <begin position="117"/>
        <end position="404"/>
    </location>
</feature>
<dbReference type="PANTHER" id="PTHR43283">
    <property type="entry name" value="BETA-LACTAMASE-RELATED"/>
    <property type="match status" value="1"/>
</dbReference>
<dbReference type="InterPro" id="IPR001466">
    <property type="entry name" value="Beta-lactam-related"/>
</dbReference>
<accession>A0A0R2PNY7</accession>
<dbReference type="SUPFAM" id="SSF56601">
    <property type="entry name" value="beta-lactamase/transpeptidase-like"/>
    <property type="match status" value="1"/>
</dbReference>
<dbReference type="Proteomes" id="UP000050874">
    <property type="component" value="Unassembled WGS sequence"/>
</dbReference>
<evidence type="ECO:0000256" key="1">
    <source>
        <dbReference type="SAM" id="SignalP"/>
    </source>
</evidence>
<name>A0A0R2PNY7_9GAMM</name>